<feature type="compositionally biased region" description="Pro residues" evidence="1">
    <location>
        <begin position="100"/>
        <end position="111"/>
    </location>
</feature>
<gene>
    <name evidence="2" type="ORF">BJ508DRAFT_132075</name>
</gene>
<proteinExistence type="predicted"/>
<dbReference type="PRINTS" id="PR01218">
    <property type="entry name" value="PSTLEXTENSIN"/>
</dbReference>
<reference evidence="2 3" key="1">
    <citation type="journal article" date="2018" name="Nat. Ecol. Evol.">
        <title>Pezizomycetes genomes reveal the molecular basis of ectomycorrhizal truffle lifestyle.</title>
        <authorList>
            <person name="Murat C."/>
            <person name="Payen T."/>
            <person name="Noel B."/>
            <person name="Kuo A."/>
            <person name="Morin E."/>
            <person name="Chen J."/>
            <person name="Kohler A."/>
            <person name="Krizsan K."/>
            <person name="Balestrini R."/>
            <person name="Da Silva C."/>
            <person name="Montanini B."/>
            <person name="Hainaut M."/>
            <person name="Levati E."/>
            <person name="Barry K.W."/>
            <person name="Belfiori B."/>
            <person name="Cichocki N."/>
            <person name="Clum A."/>
            <person name="Dockter R.B."/>
            <person name="Fauchery L."/>
            <person name="Guy J."/>
            <person name="Iotti M."/>
            <person name="Le Tacon F."/>
            <person name="Lindquist E.A."/>
            <person name="Lipzen A."/>
            <person name="Malagnac F."/>
            <person name="Mello A."/>
            <person name="Molinier V."/>
            <person name="Miyauchi S."/>
            <person name="Poulain J."/>
            <person name="Riccioni C."/>
            <person name="Rubini A."/>
            <person name="Sitrit Y."/>
            <person name="Splivallo R."/>
            <person name="Traeger S."/>
            <person name="Wang M."/>
            <person name="Zifcakova L."/>
            <person name="Wipf D."/>
            <person name="Zambonelli A."/>
            <person name="Paolocci F."/>
            <person name="Nowrousian M."/>
            <person name="Ottonello S."/>
            <person name="Baldrian P."/>
            <person name="Spatafora J.W."/>
            <person name="Henrissat B."/>
            <person name="Nagy L.G."/>
            <person name="Aury J.M."/>
            <person name="Wincker P."/>
            <person name="Grigoriev I.V."/>
            <person name="Bonfante P."/>
            <person name="Martin F.M."/>
        </authorList>
    </citation>
    <scope>NUCLEOTIDE SEQUENCE [LARGE SCALE GENOMIC DNA]</scope>
    <source>
        <strain evidence="2 3">RN42</strain>
    </source>
</reference>
<feature type="compositionally biased region" description="Polar residues" evidence="1">
    <location>
        <begin position="223"/>
        <end position="232"/>
    </location>
</feature>
<feature type="region of interest" description="Disordered" evidence="1">
    <location>
        <begin position="41"/>
        <end position="148"/>
    </location>
</feature>
<feature type="compositionally biased region" description="Low complexity" evidence="1">
    <location>
        <begin position="212"/>
        <end position="221"/>
    </location>
</feature>
<keyword evidence="3" id="KW-1185">Reference proteome</keyword>
<feature type="region of interest" description="Disordered" evidence="1">
    <location>
        <begin position="207"/>
        <end position="248"/>
    </location>
</feature>
<accession>A0A3N4I7D2</accession>
<feature type="region of interest" description="Disordered" evidence="1">
    <location>
        <begin position="172"/>
        <end position="195"/>
    </location>
</feature>
<evidence type="ECO:0000256" key="1">
    <source>
        <dbReference type="SAM" id="MobiDB-lite"/>
    </source>
</evidence>
<feature type="compositionally biased region" description="Polar residues" evidence="1">
    <location>
        <begin position="41"/>
        <end position="56"/>
    </location>
</feature>
<feature type="compositionally biased region" description="Pro residues" evidence="1">
    <location>
        <begin position="61"/>
        <end position="93"/>
    </location>
</feature>
<dbReference type="EMBL" id="ML119692">
    <property type="protein sequence ID" value="RPA80071.1"/>
    <property type="molecule type" value="Genomic_DNA"/>
</dbReference>
<feature type="compositionally biased region" description="Polar residues" evidence="1">
    <location>
        <begin position="119"/>
        <end position="128"/>
    </location>
</feature>
<dbReference type="AlphaFoldDB" id="A0A3N4I7D2"/>
<organism evidence="2 3">
    <name type="scientific">Ascobolus immersus RN42</name>
    <dbReference type="NCBI Taxonomy" id="1160509"/>
    <lineage>
        <taxon>Eukaryota</taxon>
        <taxon>Fungi</taxon>
        <taxon>Dikarya</taxon>
        <taxon>Ascomycota</taxon>
        <taxon>Pezizomycotina</taxon>
        <taxon>Pezizomycetes</taxon>
        <taxon>Pezizales</taxon>
        <taxon>Ascobolaceae</taxon>
        <taxon>Ascobolus</taxon>
    </lineage>
</organism>
<name>A0A3N4I7D2_ASCIM</name>
<protein>
    <submittedName>
        <fullName evidence="2">Uncharacterized protein</fullName>
    </submittedName>
</protein>
<evidence type="ECO:0000313" key="2">
    <source>
        <dbReference type="EMBL" id="RPA80071.1"/>
    </source>
</evidence>
<evidence type="ECO:0000313" key="3">
    <source>
        <dbReference type="Proteomes" id="UP000275078"/>
    </source>
</evidence>
<dbReference type="InterPro" id="IPR003882">
    <property type="entry name" value="Pistil_extensin"/>
</dbReference>
<sequence length="248" mass="25973">MPMPQSLTEHCIAAGWFRPGHWTDGDREVLLKLLDHNMNRQGNSETESVTDTTLPQFSLPAHPPIPTPGALPASPPPPIPPRPAVIPSHPPTRMPGAPAASPPPPIPPRPTGIPAHPRNFTTLPSTRTPLPGPPASHSQTTTPSTEAEETARLQFMLPLFAALIATAAYEHAAQPSQRRAPSSSTSTSHPPASPITATTTAVALRIPPSPISPTAASAGGSQHRPTLTSATLARTPMPGAPPTVFRQM</sequence>
<dbReference type="Proteomes" id="UP000275078">
    <property type="component" value="Unassembled WGS sequence"/>
</dbReference>